<feature type="domain" description="Rhodanese" evidence="1">
    <location>
        <begin position="20"/>
        <end position="103"/>
    </location>
</feature>
<dbReference type="InterPro" id="IPR036873">
    <property type="entry name" value="Rhodanese-like_dom_sf"/>
</dbReference>
<dbReference type="Gene3D" id="3.40.250.10">
    <property type="entry name" value="Rhodanese-like domain"/>
    <property type="match status" value="1"/>
</dbReference>
<evidence type="ECO:0000313" key="3">
    <source>
        <dbReference type="Proteomes" id="UP001143545"/>
    </source>
</evidence>
<dbReference type="CDD" id="cd00158">
    <property type="entry name" value="RHOD"/>
    <property type="match status" value="1"/>
</dbReference>
<keyword evidence="3" id="KW-1185">Reference proteome</keyword>
<accession>A0A9W6ETZ3</accession>
<comment type="caution">
    <text evidence="2">The sequence shown here is derived from an EMBL/GenBank/DDBJ whole genome shotgun (WGS) entry which is preliminary data.</text>
</comment>
<sequence>MGLLDKLFGGNKADQIKDFIARDAIIVDVRTSGEYSGGAIPGSKNIPLQSLSGKISTIKKWNKPVITCCASGMRSANAASVLKSNGIEVMNGGGYMSLYNKLQ</sequence>
<dbReference type="Pfam" id="PF00581">
    <property type="entry name" value="Rhodanese"/>
    <property type="match status" value="1"/>
</dbReference>
<dbReference type="Proteomes" id="UP001143545">
    <property type="component" value="Unassembled WGS sequence"/>
</dbReference>
<name>A0A9W6ETZ3_9FLAO</name>
<dbReference type="AlphaFoldDB" id="A0A9W6ETZ3"/>
<reference evidence="2" key="1">
    <citation type="submission" date="2022-07" db="EMBL/GenBank/DDBJ databases">
        <title>Taxonomy of Novel Oxalotrophic and Methylotrophic Bacteria.</title>
        <authorList>
            <person name="Sahin N."/>
            <person name="Tani A."/>
        </authorList>
    </citation>
    <scope>NUCLEOTIDE SEQUENCE</scope>
    <source>
        <strain evidence="2">AM327</strain>
    </source>
</reference>
<proteinExistence type="predicted"/>
<dbReference type="SMART" id="SM00450">
    <property type="entry name" value="RHOD"/>
    <property type="match status" value="1"/>
</dbReference>
<dbReference type="PANTHER" id="PTHR43031">
    <property type="entry name" value="FAD-DEPENDENT OXIDOREDUCTASE"/>
    <property type="match status" value="1"/>
</dbReference>
<dbReference type="PANTHER" id="PTHR43031:SF1">
    <property type="entry name" value="PYRIDINE NUCLEOTIDE-DISULPHIDE OXIDOREDUCTASE"/>
    <property type="match status" value="1"/>
</dbReference>
<gene>
    <name evidence="2" type="ORF">NBRC110019_18450</name>
</gene>
<dbReference type="RefSeq" id="WP_281754323.1">
    <property type="nucleotide sequence ID" value="NZ_BRVP01000011.1"/>
</dbReference>
<dbReference type="PROSITE" id="PS50206">
    <property type="entry name" value="RHODANESE_3"/>
    <property type="match status" value="1"/>
</dbReference>
<evidence type="ECO:0000259" key="1">
    <source>
        <dbReference type="PROSITE" id="PS50206"/>
    </source>
</evidence>
<dbReference type="InterPro" id="IPR001763">
    <property type="entry name" value="Rhodanese-like_dom"/>
</dbReference>
<evidence type="ECO:0000313" key="2">
    <source>
        <dbReference type="EMBL" id="GLB52805.1"/>
    </source>
</evidence>
<dbReference type="EMBL" id="BRVP01000011">
    <property type="protein sequence ID" value="GLB52805.1"/>
    <property type="molecule type" value="Genomic_DNA"/>
</dbReference>
<dbReference type="InterPro" id="IPR050229">
    <property type="entry name" value="GlpE_sulfurtransferase"/>
</dbReference>
<dbReference type="SUPFAM" id="SSF52821">
    <property type="entry name" value="Rhodanese/Cell cycle control phosphatase"/>
    <property type="match status" value="1"/>
</dbReference>
<protein>
    <submittedName>
        <fullName evidence="2">Rhodanese</fullName>
    </submittedName>
</protein>
<organism evidence="2 3">
    <name type="scientific">Neptunitalea chrysea</name>
    <dbReference type="NCBI Taxonomy" id="1647581"/>
    <lineage>
        <taxon>Bacteria</taxon>
        <taxon>Pseudomonadati</taxon>
        <taxon>Bacteroidota</taxon>
        <taxon>Flavobacteriia</taxon>
        <taxon>Flavobacteriales</taxon>
        <taxon>Flavobacteriaceae</taxon>
        <taxon>Neptunitalea</taxon>
    </lineage>
</organism>